<dbReference type="OrthoDB" id="1803092at2"/>
<proteinExistence type="predicted"/>
<dbReference type="InterPro" id="IPR013442">
    <property type="entry name" value="SSO1393-like"/>
</dbReference>
<evidence type="ECO:0000313" key="3">
    <source>
        <dbReference type="Proteomes" id="UP000282654"/>
    </source>
</evidence>
<comment type="caution">
    <text evidence="2">The sequence shown here is derived from an EMBL/GenBank/DDBJ whole genome shotgun (WGS) entry which is preliminary data.</text>
</comment>
<reference evidence="2 3" key="1">
    <citation type="submission" date="2018-11" db="EMBL/GenBank/DDBJ databases">
        <title>Genomic Encyclopedia of Type Strains, Phase IV (KMG-IV): sequencing the most valuable type-strain genomes for metagenomic binning, comparative biology and taxonomic classification.</title>
        <authorList>
            <person name="Goeker M."/>
        </authorList>
    </citation>
    <scope>NUCLEOTIDE SEQUENCE [LARGE SCALE GENOMIC DNA]</scope>
    <source>
        <strain evidence="2 3">DSM 102936</strain>
    </source>
</reference>
<accession>A0A3N5AQ61</accession>
<dbReference type="RefSeq" id="WP_123929617.1">
    <property type="nucleotide sequence ID" value="NZ_RKRE01000002.1"/>
</dbReference>
<dbReference type="EMBL" id="RKRE01000002">
    <property type="protein sequence ID" value="RPF46997.1"/>
    <property type="molecule type" value="Genomic_DNA"/>
</dbReference>
<dbReference type="CDD" id="cd09742">
    <property type="entry name" value="Csm6_III-A"/>
    <property type="match status" value="1"/>
</dbReference>
<protein>
    <submittedName>
        <fullName evidence="2">CRISPR-associated APE2256 family protein</fullName>
    </submittedName>
</protein>
<dbReference type="Gene3D" id="3.40.50.10770">
    <property type="entry name" value="Hypothetical protein VC1899 like domain (Restriction endonuclease-like)"/>
    <property type="match status" value="1"/>
</dbReference>
<dbReference type="Proteomes" id="UP000282654">
    <property type="component" value="Unassembled WGS sequence"/>
</dbReference>
<gene>
    <name evidence="2" type="ORF">EDD75_1264</name>
</gene>
<dbReference type="NCBIfam" id="TIGR02619">
    <property type="entry name" value="putative CRISPR-associated protein, APE2256 family"/>
    <property type="match status" value="1"/>
</dbReference>
<keyword evidence="3" id="KW-1185">Reference proteome</keyword>
<dbReference type="Pfam" id="PF09651">
    <property type="entry name" value="Cas_APE2256"/>
    <property type="match status" value="1"/>
</dbReference>
<evidence type="ECO:0000259" key="1">
    <source>
        <dbReference type="Pfam" id="PF09651"/>
    </source>
</evidence>
<dbReference type="AlphaFoldDB" id="A0A3N5AQ61"/>
<name>A0A3N5AQ61_9THEO</name>
<feature type="domain" description="CRISPR system ring nuclease SSO1393-like" evidence="1">
    <location>
        <begin position="70"/>
        <end position="208"/>
    </location>
</feature>
<dbReference type="Gene3D" id="1.10.196.30">
    <property type="match status" value="1"/>
</dbReference>
<sequence length="378" mass="42589">MSRLFISTVGTSLLTGVARDSGPEISHLLCATANLRENELDHEQKEAIKGLASKAETILLGASVSEACRRSAELNGILMYYGPGLRDRANSQDSHFLISTDTFQGQITSGIVKQYLLNLGWRDVRVFGPPGLSTKDSRSFTSGVKTIVKWCKEEVSEYRKRGYHIVFNLVGGFKSLQGVMNTLGMFYADEIIYIFEAETADLIRIPRLPIRMDVQPVLQEKTKIFLLLENGYIAQRDDVQDIPEIYLDCDEAGSCTLSEWGLLVWEENKRSILEAAPLLDFEGLIYEKSFVKDFERLEKTRRADVLATLAQVALIFKENGLAGLREHSGLQYKNYQGFGDKEIGHFRLNQDWRVSCRAEGAALRLRHVGPHDYVNDNP</sequence>
<organism evidence="2 3">
    <name type="scientific">Thermodesulfitimonas autotrophica</name>
    <dbReference type="NCBI Taxonomy" id="1894989"/>
    <lineage>
        <taxon>Bacteria</taxon>
        <taxon>Bacillati</taxon>
        <taxon>Bacillota</taxon>
        <taxon>Clostridia</taxon>
        <taxon>Thermoanaerobacterales</taxon>
        <taxon>Thermoanaerobacteraceae</taxon>
        <taxon>Thermodesulfitimonas</taxon>
    </lineage>
</organism>
<evidence type="ECO:0000313" key="2">
    <source>
        <dbReference type="EMBL" id="RPF46997.1"/>
    </source>
</evidence>